<evidence type="ECO:0000313" key="1">
    <source>
        <dbReference type="EMBL" id="RHG10483.1"/>
    </source>
</evidence>
<comment type="caution">
    <text evidence="1">The sequence shown here is derived from an EMBL/GenBank/DDBJ whole genome shotgun (WGS) entry which is preliminary data.</text>
</comment>
<evidence type="ECO:0000313" key="2">
    <source>
        <dbReference type="Proteomes" id="UP000284112"/>
    </source>
</evidence>
<dbReference type="Pfam" id="PF19866">
    <property type="entry name" value="DUF6339"/>
    <property type="match status" value="1"/>
</dbReference>
<dbReference type="AlphaFoldDB" id="A0A414S4F7"/>
<reference evidence="1 2" key="1">
    <citation type="submission" date="2018-08" db="EMBL/GenBank/DDBJ databases">
        <title>A genome reference for cultivated species of the human gut microbiota.</title>
        <authorList>
            <person name="Zou Y."/>
            <person name="Xue W."/>
            <person name="Luo G."/>
        </authorList>
    </citation>
    <scope>NUCLEOTIDE SEQUENCE [LARGE SCALE GENOMIC DNA]</scope>
    <source>
        <strain evidence="1 2">AM23-13</strain>
    </source>
</reference>
<dbReference type="InterPro" id="IPR045920">
    <property type="entry name" value="DUF6339"/>
</dbReference>
<sequence length="240" mass="28461">MIQYKKFTKAQAREFIKNMDELPEAAFEDVLAQWSEFAVIGFDESYNNLRKKVIETYREYKDAGGYEIDIRIGLCLYEELSVKNGFTNVLANDDDIWRYLSCKVFPDITYLRYPPSKTDKNEGHRLNTKRFYSHTRRIWLKTLWWYIHLSWQGTKISTYKIIKDYGTDTISDFIERPGKGYRLDLYRALMREYSKVPMKSSNLFNRIQKQNLVNCRSVEPALTEGAEDGYAKRLIEQSID</sequence>
<dbReference type="Proteomes" id="UP000284112">
    <property type="component" value="Unassembled WGS sequence"/>
</dbReference>
<gene>
    <name evidence="1" type="ORF">DW641_02835</name>
</gene>
<dbReference type="RefSeq" id="WP_118309149.1">
    <property type="nucleotide sequence ID" value="NZ_QRHW01000003.1"/>
</dbReference>
<organism evidence="1 2">
    <name type="scientific">Dorea longicatena</name>
    <dbReference type="NCBI Taxonomy" id="88431"/>
    <lineage>
        <taxon>Bacteria</taxon>
        <taxon>Bacillati</taxon>
        <taxon>Bacillota</taxon>
        <taxon>Clostridia</taxon>
        <taxon>Lachnospirales</taxon>
        <taxon>Lachnospiraceae</taxon>
        <taxon>Dorea</taxon>
    </lineage>
</organism>
<name>A0A414S4F7_9FIRM</name>
<accession>A0A414S4F7</accession>
<proteinExistence type="predicted"/>
<dbReference type="EMBL" id="QRHW01000003">
    <property type="protein sequence ID" value="RHG10483.1"/>
    <property type="molecule type" value="Genomic_DNA"/>
</dbReference>
<protein>
    <submittedName>
        <fullName evidence="1">Uncharacterized protein</fullName>
    </submittedName>
</protein>